<evidence type="ECO:0000256" key="5">
    <source>
        <dbReference type="ARBA" id="ARBA00022801"/>
    </source>
</evidence>
<dbReference type="InterPro" id="IPR004601">
    <property type="entry name" value="UvdE"/>
</dbReference>
<evidence type="ECO:0000256" key="2">
    <source>
        <dbReference type="ARBA" id="ARBA00022759"/>
    </source>
</evidence>
<dbReference type="PANTHER" id="PTHR31290:SF5">
    <property type="entry name" value="UV-DAMAGE ENDONUCLEASE"/>
    <property type="match status" value="1"/>
</dbReference>
<dbReference type="NCBIfam" id="TIGR00629">
    <property type="entry name" value="uvde"/>
    <property type="match status" value="1"/>
</dbReference>
<dbReference type="Gene3D" id="3.20.20.150">
    <property type="entry name" value="Divalent-metal-dependent TIM barrel enzymes"/>
    <property type="match status" value="1"/>
</dbReference>
<dbReference type="GO" id="GO:0009411">
    <property type="term" value="P:response to UV"/>
    <property type="evidence" value="ECO:0007669"/>
    <property type="project" value="InterPro"/>
</dbReference>
<proteinExistence type="predicted"/>
<dbReference type="GO" id="GO:0004519">
    <property type="term" value="F:endonuclease activity"/>
    <property type="evidence" value="ECO:0007669"/>
    <property type="project" value="UniProtKB-KW"/>
</dbReference>
<keyword evidence="6" id="KW-0234">DNA repair</keyword>
<evidence type="ECO:0000256" key="6">
    <source>
        <dbReference type="ARBA" id="ARBA00023204"/>
    </source>
</evidence>
<dbReference type="InterPro" id="IPR036237">
    <property type="entry name" value="Xyl_isomerase-like_sf"/>
</dbReference>
<protein>
    <submittedName>
        <fullName evidence="7">UV damage repair endonuclease</fullName>
    </submittedName>
</protein>
<dbReference type="EMBL" id="CADCWE010000244">
    <property type="protein sequence ID" value="CAA9561033.1"/>
    <property type="molecule type" value="Genomic_DNA"/>
</dbReference>
<keyword evidence="1" id="KW-0540">Nuclease</keyword>
<dbReference type="GO" id="GO:0016787">
    <property type="term" value="F:hydrolase activity"/>
    <property type="evidence" value="ECO:0007669"/>
    <property type="project" value="UniProtKB-KW"/>
</dbReference>
<name>A0A6J4UVF4_9BACT</name>
<organism evidence="7">
    <name type="scientific">uncultured Thermomicrobiales bacterium</name>
    <dbReference type="NCBI Taxonomy" id="1645740"/>
    <lineage>
        <taxon>Bacteria</taxon>
        <taxon>Pseudomonadati</taxon>
        <taxon>Thermomicrobiota</taxon>
        <taxon>Thermomicrobia</taxon>
        <taxon>Thermomicrobiales</taxon>
        <taxon>environmental samples</taxon>
    </lineage>
</organism>
<reference evidence="7" key="1">
    <citation type="submission" date="2020-02" db="EMBL/GenBank/DDBJ databases">
        <authorList>
            <person name="Meier V. D."/>
        </authorList>
    </citation>
    <scope>NUCLEOTIDE SEQUENCE</scope>
    <source>
        <strain evidence="7">AVDCRST_MAG73</strain>
    </source>
</reference>
<dbReference type="GO" id="GO:0006289">
    <property type="term" value="P:nucleotide-excision repair"/>
    <property type="evidence" value="ECO:0007669"/>
    <property type="project" value="InterPro"/>
</dbReference>
<keyword evidence="4" id="KW-0228">DNA excision</keyword>
<dbReference type="SUPFAM" id="SSF51658">
    <property type="entry name" value="Xylose isomerase-like"/>
    <property type="match status" value="1"/>
</dbReference>
<evidence type="ECO:0000256" key="1">
    <source>
        <dbReference type="ARBA" id="ARBA00022722"/>
    </source>
</evidence>
<accession>A0A6J4UVF4</accession>
<keyword evidence="3" id="KW-0227">DNA damage</keyword>
<evidence type="ECO:0000256" key="4">
    <source>
        <dbReference type="ARBA" id="ARBA00022769"/>
    </source>
</evidence>
<evidence type="ECO:0000313" key="7">
    <source>
        <dbReference type="EMBL" id="CAA9561033.1"/>
    </source>
</evidence>
<gene>
    <name evidence="7" type="ORF">AVDCRST_MAG73-3699</name>
</gene>
<keyword evidence="5" id="KW-0378">Hydrolase</keyword>
<dbReference type="PANTHER" id="PTHR31290">
    <property type="entry name" value="UV-DAMAGE ENDONUCLEASE"/>
    <property type="match status" value="1"/>
</dbReference>
<evidence type="ECO:0000256" key="3">
    <source>
        <dbReference type="ARBA" id="ARBA00022763"/>
    </source>
</evidence>
<dbReference type="AlphaFoldDB" id="A0A6J4UVF4"/>
<feature type="non-terminal residue" evidence="7">
    <location>
        <position position="1"/>
    </location>
</feature>
<sequence length="329" mass="36702">PVPLPSPPNPLPENRLGFAVKVLGRPGLKANDARRWQSGPHLRVSLGYLDALFDWLDEVGIRMYRISSDIAPYITHPEMPQFHHQIEECAEELAALGSRARQLDLRLSMHPSQYIVLNSPDERIAAAAVRDFVAHAAFLDGLGTGPEAKIVTHVGGVYGDRPAAMDRFVRRHAALPDAVRRRLVLENDEISYGVPDILAIHERCGVPVVFDILHHRVNNPGAMTPEDACRRCLATWPAGEMPKIHYSSQRLAEREVTRRDRKTNAASVSLQAPKAGQHDDWIDPGDFVAFLRATPTLRFDVMLEAKQKDVALLKLREAIAATELTARIW</sequence>
<keyword evidence="2 7" id="KW-0255">Endonuclease</keyword>
<dbReference type="Pfam" id="PF03851">
    <property type="entry name" value="UvdE"/>
    <property type="match status" value="1"/>
</dbReference>